<evidence type="ECO:0008006" key="3">
    <source>
        <dbReference type="Google" id="ProtNLM"/>
    </source>
</evidence>
<evidence type="ECO:0000256" key="1">
    <source>
        <dbReference type="SAM" id="Phobius"/>
    </source>
</evidence>
<organism evidence="2">
    <name type="scientific">virus sp. ctn3M15</name>
    <dbReference type="NCBI Taxonomy" id="2825821"/>
    <lineage>
        <taxon>Viruses</taxon>
    </lineage>
</organism>
<name>A0A8S5RLQ5_9VIRU</name>
<feature type="transmembrane region" description="Helical" evidence="1">
    <location>
        <begin position="129"/>
        <end position="149"/>
    </location>
</feature>
<protein>
    <recommendedName>
        <fullName evidence="3">Phage associated protein</fullName>
    </recommendedName>
</protein>
<sequence>MSTFIGWLKYVLDWRFLPVKFQNWLFSTGTRAVEFASGVSLIGYALVFVFSPDEIYNWPIYYKFKDISELTLVSVFGGVGILQLVAMYWQTFRGNVLSGYVLLVAALIWFLTANAFWGAYPPAHTGMVIPPVLAILCLLAGNNSLKLLFWEGKIRPKQKGE</sequence>
<dbReference type="EMBL" id="BK059116">
    <property type="protein sequence ID" value="DAE32107.1"/>
    <property type="molecule type" value="Genomic_DNA"/>
</dbReference>
<keyword evidence="1" id="KW-0472">Membrane</keyword>
<accession>A0A8S5RLQ5</accession>
<reference evidence="2" key="1">
    <citation type="journal article" date="2021" name="Proc. Natl. Acad. Sci. U.S.A.">
        <title>A Catalog of Tens of Thousands of Viruses from Human Metagenomes Reveals Hidden Associations with Chronic Diseases.</title>
        <authorList>
            <person name="Tisza M.J."/>
            <person name="Buck C.B."/>
        </authorList>
    </citation>
    <scope>NUCLEOTIDE SEQUENCE</scope>
    <source>
        <strain evidence="2">Ctn3M15</strain>
    </source>
</reference>
<keyword evidence="1" id="KW-0812">Transmembrane</keyword>
<keyword evidence="1" id="KW-1133">Transmembrane helix</keyword>
<evidence type="ECO:0000313" key="2">
    <source>
        <dbReference type="EMBL" id="DAE32107.1"/>
    </source>
</evidence>
<feature type="transmembrane region" description="Helical" evidence="1">
    <location>
        <begin position="96"/>
        <end position="117"/>
    </location>
</feature>
<feature type="transmembrane region" description="Helical" evidence="1">
    <location>
        <begin position="32"/>
        <end position="50"/>
    </location>
</feature>
<feature type="transmembrane region" description="Helical" evidence="1">
    <location>
        <begin position="70"/>
        <end position="89"/>
    </location>
</feature>
<proteinExistence type="predicted"/>